<dbReference type="InterPro" id="IPR036388">
    <property type="entry name" value="WH-like_DNA-bd_sf"/>
</dbReference>
<dbReference type="GO" id="GO:0008168">
    <property type="term" value="F:methyltransferase activity"/>
    <property type="evidence" value="ECO:0007669"/>
    <property type="project" value="UniProtKB-KW"/>
</dbReference>
<dbReference type="InterPro" id="IPR029063">
    <property type="entry name" value="SAM-dependent_MTases_sf"/>
</dbReference>
<keyword evidence="2" id="KW-0808">Transferase</keyword>
<comment type="caution">
    <text evidence="5">The sequence shown here is derived from an EMBL/GenBank/DDBJ whole genome shotgun (WGS) entry which is preliminary data.</text>
</comment>
<dbReference type="Gene3D" id="3.40.50.150">
    <property type="entry name" value="Vaccinia Virus protein VP39"/>
    <property type="match status" value="1"/>
</dbReference>
<dbReference type="CDD" id="cd02440">
    <property type="entry name" value="AdoMet_MTases"/>
    <property type="match status" value="1"/>
</dbReference>
<evidence type="ECO:0000313" key="5">
    <source>
        <dbReference type="EMBL" id="MBO3738117.1"/>
    </source>
</evidence>
<dbReference type="InterPro" id="IPR036390">
    <property type="entry name" value="WH_DNA-bd_sf"/>
</dbReference>
<dbReference type="InterPro" id="IPR016461">
    <property type="entry name" value="COMT-like"/>
</dbReference>
<keyword evidence="6" id="KW-1185">Reference proteome</keyword>
<name>A0ABS3UH62_9ACTN</name>
<dbReference type="SUPFAM" id="SSF53335">
    <property type="entry name" value="S-adenosyl-L-methionine-dependent methyltransferases"/>
    <property type="match status" value="1"/>
</dbReference>
<accession>A0ABS3UH62</accession>
<dbReference type="PANTHER" id="PTHR43712">
    <property type="entry name" value="PUTATIVE (AFU_ORTHOLOGUE AFUA_4G14580)-RELATED"/>
    <property type="match status" value="1"/>
</dbReference>
<evidence type="ECO:0000256" key="3">
    <source>
        <dbReference type="ARBA" id="ARBA00022691"/>
    </source>
</evidence>
<dbReference type="PROSITE" id="PS51683">
    <property type="entry name" value="SAM_OMT_II"/>
    <property type="match status" value="1"/>
</dbReference>
<dbReference type="GO" id="GO:0032259">
    <property type="term" value="P:methylation"/>
    <property type="evidence" value="ECO:0007669"/>
    <property type="project" value="UniProtKB-KW"/>
</dbReference>
<dbReference type="RefSeq" id="WP_208467305.1">
    <property type="nucleotide sequence ID" value="NZ_JAGFNS010000006.1"/>
</dbReference>
<dbReference type="PANTHER" id="PTHR43712:SF2">
    <property type="entry name" value="O-METHYLTRANSFERASE CICE"/>
    <property type="match status" value="1"/>
</dbReference>
<evidence type="ECO:0000259" key="4">
    <source>
        <dbReference type="Pfam" id="PF00891"/>
    </source>
</evidence>
<proteinExistence type="predicted"/>
<dbReference type="Gene3D" id="1.10.10.10">
    <property type="entry name" value="Winged helix-like DNA-binding domain superfamily/Winged helix DNA-binding domain"/>
    <property type="match status" value="2"/>
</dbReference>
<reference evidence="5 6" key="1">
    <citation type="submission" date="2021-03" db="EMBL/GenBank/DDBJ databases">
        <title>Actinoplanes flavus sp. nov., a novel actinomycete isolated from Coconut Palm rhizosphere soil.</title>
        <authorList>
            <person name="Luo X."/>
        </authorList>
    </citation>
    <scope>NUCLEOTIDE SEQUENCE [LARGE SCALE GENOMIC DNA]</scope>
    <source>
        <strain evidence="5 6">NEAU-H7</strain>
    </source>
</reference>
<gene>
    <name evidence="5" type="ORF">J5X75_11340</name>
</gene>
<keyword evidence="1 5" id="KW-0489">Methyltransferase</keyword>
<dbReference type="InterPro" id="IPR001077">
    <property type="entry name" value="COMT_C"/>
</dbReference>
<organism evidence="5 6">
    <name type="scientific">Actinoplanes flavus</name>
    <dbReference type="NCBI Taxonomy" id="2820290"/>
    <lineage>
        <taxon>Bacteria</taxon>
        <taxon>Bacillati</taxon>
        <taxon>Actinomycetota</taxon>
        <taxon>Actinomycetes</taxon>
        <taxon>Micromonosporales</taxon>
        <taxon>Micromonosporaceae</taxon>
        <taxon>Actinoplanes</taxon>
    </lineage>
</organism>
<dbReference type="EMBL" id="JAGFNS010000006">
    <property type="protein sequence ID" value="MBO3738117.1"/>
    <property type="molecule type" value="Genomic_DNA"/>
</dbReference>
<sequence>MNQDAIVLWMRNGHARTAALVVATRLGLLERLSRAPADRATLASELGITPAAARVLTQFLHAGGLLTTTAPGTYALTAGVDLAALDEAGRDVAENWALVGDAAELLRHGKTDDLARLWADIPPAPADTTGPVWALDTIRYGYLRCRALSAAVELGLLTALRDGPRGASAFDVNTDGAQLALDTLHHLGICERDGAEYRLGTAAATLFGSPRAASAFELAAGLAHDFWSALGAMDEVARTGELTFDLQDPVAASRYYLRLARYNSLVFPGYLRLAETVATAVAGQIGKPDATIVDVGTGSAVWAAAFARTWPSSRVHLLDRASVLAQAKANMTRLGVADRATFAESDLISDEFGDGTADVLILGQICHTQPEATLSDLFRRCAAALRPGGVLLIGDSVLEDSGTTPAGYLDFAIKELVGTGGGILTDAEYRELLAQAGFTDVTLRRFPELDVFVAVVGEKTLEVTR</sequence>
<evidence type="ECO:0000313" key="6">
    <source>
        <dbReference type="Proteomes" id="UP000679690"/>
    </source>
</evidence>
<protein>
    <submittedName>
        <fullName evidence="5">Methyltransferase domain-containing protein</fullName>
    </submittedName>
</protein>
<keyword evidence="3" id="KW-0949">S-adenosyl-L-methionine</keyword>
<dbReference type="Pfam" id="PF00891">
    <property type="entry name" value="Methyltransf_2"/>
    <property type="match status" value="1"/>
</dbReference>
<evidence type="ECO:0000256" key="2">
    <source>
        <dbReference type="ARBA" id="ARBA00022679"/>
    </source>
</evidence>
<evidence type="ECO:0000256" key="1">
    <source>
        <dbReference type="ARBA" id="ARBA00022603"/>
    </source>
</evidence>
<dbReference type="SUPFAM" id="SSF46785">
    <property type="entry name" value="Winged helix' DNA-binding domain"/>
    <property type="match status" value="2"/>
</dbReference>
<dbReference type="Proteomes" id="UP000679690">
    <property type="component" value="Unassembled WGS sequence"/>
</dbReference>
<feature type="domain" description="O-methyltransferase C-terminal" evidence="4">
    <location>
        <begin position="291"/>
        <end position="438"/>
    </location>
</feature>